<evidence type="ECO:0000256" key="2">
    <source>
        <dbReference type="ARBA" id="ARBA00022833"/>
    </source>
</evidence>
<gene>
    <name evidence="8" type="ORF">TcWFU_004325</name>
</gene>
<evidence type="ECO:0000259" key="7">
    <source>
        <dbReference type="PROSITE" id="PS50106"/>
    </source>
</evidence>
<dbReference type="Pfam" id="PF00595">
    <property type="entry name" value="PDZ"/>
    <property type="match status" value="1"/>
</dbReference>
<feature type="compositionally biased region" description="Polar residues" evidence="5">
    <location>
        <begin position="430"/>
        <end position="441"/>
    </location>
</feature>
<feature type="compositionally biased region" description="Basic and acidic residues" evidence="5">
    <location>
        <begin position="852"/>
        <end position="868"/>
    </location>
</feature>
<dbReference type="InterPro" id="IPR001478">
    <property type="entry name" value="PDZ"/>
</dbReference>
<evidence type="ECO:0000256" key="4">
    <source>
        <dbReference type="PROSITE-ProRule" id="PRU00125"/>
    </source>
</evidence>
<reference evidence="8 9" key="1">
    <citation type="journal article" date="2022" name="Front. Cell. Infect. Microbiol.">
        <title>The Genomes of Two Strains of Taenia crassiceps the Animal Model for the Study of Human Cysticercosis.</title>
        <authorList>
            <person name="Bobes R.J."/>
            <person name="Estrada K."/>
            <person name="Rios-Valencia D.G."/>
            <person name="Calderon-Gallegos A."/>
            <person name="de la Torre P."/>
            <person name="Carrero J.C."/>
            <person name="Sanchez-Flores A."/>
            <person name="Laclette J.P."/>
        </authorList>
    </citation>
    <scope>NUCLEOTIDE SEQUENCE [LARGE SCALE GENOMIC DNA]</scope>
    <source>
        <strain evidence="8">WFUcys</strain>
    </source>
</reference>
<protein>
    <submittedName>
        <fullName evidence="8">LIM and calponin homology domains-containing protein 1</fullName>
    </submittedName>
</protein>
<feature type="region of interest" description="Disordered" evidence="5">
    <location>
        <begin position="731"/>
        <end position="765"/>
    </location>
</feature>
<dbReference type="InterPro" id="IPR036034">
    <property type="entry name" value="PDZ_sf"/>
</dbReference>
<organism evidence="8 9">
    <name type="scientific">Taenia crassiceps</name>
    <dbReference type="NCBI Taxonomy" id="6207"/>
    <lineage>
        <taxon>Eukaryota</taxon>
        <taxon>Metazoa</taxon>
        <taxon>Spiralia</taxon>
        <taxon>Lophotrochozoa</taxon>
        <taxon>Platyhelminthes</taxon>
        <taxon>Cestoda</taxon>
        <taxon>Eucestoda</taxon>
        <taxon>Cyclophyllidea</taxon>
        <taxon>Taeniidae</taxon>
        <taxon>Taenia</taxon>
    </lineage>
</organism>
<evidence type="ECO:0000256" key="5">
    <source>
        <dbReference type="SAM" id="MobiDB-lite"/>
    </source>
</evidence>
<dbReference type="PANTHER" id="PTHR46767:SF2">
    <property type="entry name" value="LIM DOMAIN 7B"/>
    <property type="match status" value="1"/>
</dbReference>
<proteinExistence type="predicted"/>
<evidence type="ECO:0000313" key="9">
    <source>
        <dbReference type="Proteomes" id="UP001651158"/>
    </source>
</evidence>
<dbReference type="SMART" id="SM00132">
    <property type="entry name" value="LIM"/>
    <property type="match status" value="1"/>
</dbReference>
<evidence type="ECO:0000259" key="6">
    <source>
        <dbReference type="PROSITE" id="PS50023"/>
    </source>
</evidence>
<dbReference type="PANTHER" id="PTHR46767">
    <property type="entry name" value="LIM DOMAIN ONLY PROTEIN 7"/>
    <property type="match status" value="1"/>
</dbReference>
<keyword evidence="3 4" id="KW-0440">LIM domain</keyword>
<name>A0ABR4QQW7_9CEST</name>
<feature type="domain" description="LIM zinc-binding" evidence="6">
    <location>
        <begin position="778"/>
        <end position="844"/>
    </location>
</feature>
<dbReference type="EMBL" id="JAKROA010000001">
    <property type="protein sequence ID" value="KAL5111943.1"/>
    <property type="molecule type" value="Genomic_DNA"/>
</dbReference>
<keyword evidence="2 4" id="KW-0862">Zinc</keyword>
<dbReference type="PROSITE" id="PS00478">
    <property type="entry name" value="LIM_DOMAIN_1"/>
    <property type="match status" value="1"/>
</dbReference>
<feature type="region of interest" description="Disordered" evidence="5">
    <location>
        <begin position="230"/>
        <end position="300"/>
    </location>
</feature>
<feature type="region of interest" description="Disordered" evidence="5">
    <location>
        <begin position="365"/>
        <end position="390"/>
    </location>
</feature>
<dbReference type="Proteomes" id="UP001651158">
    <property type="component" value="Unassembled WGS sequence"/>
</dbReference>
<dbReference type="SUPFAM" id="SSF50156">
    <property type="entry name" value="PDZ domain-like"/>
    <property type="match status" value="1"/>
</dbReference>
<evidence type="ECO:0000256" key="3">
    <source>
        <dbReference type="ARBA" id="ARBA00023038"/>
    </source>
</evidence>
<dbReference type="CDD" id="cd08368">
    <property type="entry name" value="LIM"/>
    <property type="match status" value="1"/>
</dbReference>
<dbReference type="InterPro" id="IPR029978">
    <property type="entry name" value="LMO-7"/>
</dbReference>
<dbReference type="PROSITE" id="PS50106">
    <property type="entry name" value="PDZ"/>
    <property type="match status" value="1"/>
</dbReference>
<dbReference type="Gene3D" id="2.30.42.10">
    <property type="match status" value="1"/>
</dbReference>
<accession>A0ABR4QQW7</accession>
<dbReference type="Pfam" id="PF00412">
    <property type="entry name" value="LIM"/>
    <property type="match status" value="1"/>
</dbReference>
<dbReference type="InterPro" id="IPR001781">
    <property type="entry name" value="Znf_LIM"/>
</dbReference>
<evidence type="ECO:0000313" key="8">
    <source>
        <dbReference type="EMBL" id="KAL5111943.1"/>
    </source>
</evidence>
<feature type="compositionally biased region" description="Polar residues" evidence="5">
    <location>
        <begin position="870"/>
        <end position="898"/>
    </location>
</feature>
<feature type="compositionally biased region" description="Basic and acidic residues" evidence="5">
    <location>
        <begin position="288"/>
        <end position="300"/>
    </location>
</feature>
<feature type="region of interest" description="Disordered" evidence="5">
    <location>
        <begin position="413"/>
        <end position="463"/>
    </location>
</feature>
<dbReference type="PROSITE" id="PS50023">
    <property type="entry name" value="LIM_DOMAIN_2"/>
    <property type="match status" value="1"/>
</dbReference>
<keyword evidence="9" id="KW-1185">Reference proteome</keyword>
<comment type="caution">
    <text evidence="8">The sequence shown here is derived from an EMBL/GenBank/DDBJ whole genome shotgun (WGS) entry which is preliminary data.</text>
</comment>
<evidence type="ECO:0000256" key="1">
    <source>
        <dbReference type="ARBA" id="ARBA00022723"/>
    </source>
</evidence>
<feature type="region of interest" description="Disordered" evidence="5">
    <location>
        <begin position="852"/>
        <end position="898"/>
    </location>
</feature>
<keyword evidence="1 4" id="KW-0479">Metal-binding</keyword>
<feature type="domain" description="PDZ" evidence="7">
    <location>
        <begin position="134"/>
        <end position="191"/>
    </location>
</feature>
<sequence>MDGESWQLNLESWRERRRAAAKALTSELQQHYDASPKREAVEHILHSDNDMRDYMRELKTPDQDALKLDAHSVPQRDVYSSTDESISYGLHLTPDVDRSFSSSQTRSKQAHQTKYLPVKLGESEGNDKRPLPMRIRLMCHSDCVKADRMGLSVVALGDNEGPPFFIQDIVKNSMANRGHLEVGDELFSVDNLCCSFVADRPILVPTLAKLHQVLERLTKKQRPVEVKVFRGHGSSNRDGAGSANPRAWKMNSPDADRGRASSGLTNIETTKEGLHKSYALPNGSLNSRNDKNGARRRNVSEDRGITLVEIEKVHPVRGVQHCVPSAERIEASYSDPEIVYTIPPQVEMASAVVTIKSDIELSQAKSPPEVIGVSDSIKSQRSGHSGNASRKNYAELLPPVSVAPTLPLTPPPPLSNWPLPTSPEAHSSVRAISTSPTLELTSSRRDRHPSISLLLTPPPPDRRNFATQPVVEQSIVSEQELYPQLILNQKCRSPIKGLVSAQQSRGAQGVVGVVSTDLLLTLHQGGVNEDVGKRNASPNSTPLPAKVLNAHDSLQTDACHNETHYSSDVSSLDEQVHFEPIPPDINFKSEPEIAESKIATNRHACEDSLLVASDVDNDKSPERKGGKVPKPLGATAALLLRESVLEHKEPIEEVDSDCLPNIVSKEQRCTHHEEYELLEVVTSSAKTETLMAEMVTRDTLQSLEEHADFTASLSPKSFGELGQLTEVRIREDGQQESAHPPEKNAQSLSNRMSGGQLQNRPGSSPIRAPRVNVIGTWYTCAGCNQQLGTSDLMIIEQLSLFYHLSCFVCARCGIQLSDGQNETSVRIRNGLIYCYICYHRISKSLSCSKERNEEAKLKESPKQSDRHPSSARSSANIGQFFNTNSPCQSNGFTNSSKR</sequence>
<feature type="compositionally biased region" description="Polar residues" evidence="5">
    <location>
        <begin position="744"/>
        <end position="762"/>
    </location>
</feature>
<feature type="compositionally biased region" description="Polar residues" evidence="5">
    <location>
        <begin position="376"/>
        <end position="390"/>
    </location>
</feature>
<dbReference type="Gene3D" id="2.10.110.10">
    <property type="entry name" value="Cysteine Rich Protein"/>
    <property type="match status" value="1"/>
</dbReference>